<name>A0A845A8Y1_9SPHN</name>
<dbReference type="InterPro" id="IPR036390">
    <property type="entry name" value="WH_DNA-bd_sf"/>
</dbReference>
<dbReference type="PRINTS" id="PR00598">
    <property type="entry name" value="HTHMARR"/>
</dbReference>
<protein>
    <submittedName>
        <fullName evidence="2">MarR family transcriptional regulator</fullName>
    </submittedName>
</protein>
<comment type="caution">
    <text evidence="2">The sequence shown here is derived from an EMBL/GenBank/DDBJ whole genome shotgun (WGS) entry which is preliminary data.</text>
</comment>
<dbReference type="OrthoDB" id="7427954at2"/>
<evidence type="ECO:0000259" key="1">
    <source>
        <dbReference type="PROSITE" id="PS50995"/>
    </source>
</evidence>
<dbReference type="SMART" id="SM00347">
    <property type="entry name" value="HTH_MARR"/>
    <property type="match status" value="1"/>
</dbReference>
<evidence type="ECO:0000313" key="3">
    <source>
        <dbReference type="Proteomes" id="UP000460561"/>
    </source>
</evidence>
<dbReference type="GO" id="GO:0006950">
    <property type="term" value="P:response to stress"/>
    <property type="evidence" value="ECO:0007669"/>
    <property type="project" value="TreeGrafter"/>
</dbReference>
<proteinExistence type="predicted"/>
<dbReference type="RefSeq" id="WP_160738408.1">
    <property type="nucleotide sequence ID" value="NZ_WTYQ01000001.1"/>
</dbReference>
<dbReference type="InterPro" id="IPR036388">
    <property type="entry name" value="WH-like_DNA-bd_sf"/>
</dbReference>
<dbReference type="InterPro" id="IPR039422">
    <property type="entry name" value="MarR/SlyA-like"/>
</dbReference>
<dbReference type="Pfam" id="PF01047">
    <property type="entry name" value="MarR"/>
    <property type="match status" value="1"/>
</dbReference>
<dbReference type="PANTHER" id="PTHR33164:SF43">
    <property type="entry name" value="HTH-TYPE TRANSCRIPTIONAL REPRESSOR YETL"/>
    <property type="match status" value="1"/>
</dbReference>
<dbReference type="PROSITE" id="PS50995">
    <property type="entry name" value="HTH_MARR_2"/>
    <property type="match status" value="1"/>
</dbReference>
<dbReference type="Proteomes" id="UP000460561">
    <property type="component" value="Unassembled WGS sequence"/>
</dbReference>
<evidence type="ECO:0000313" key="2">
    <source>
        <dbReference type="EMBL" id="MXP25265.1"/>
    </source>
</evidence>
<dbReference type="InterPro" id="IPR000835">
    <property type="entry name" value="HTH_MarR-typ"/>
</dbReference>
<dbReference type="EMBL" id="WTYQ01000001">
    <property type="protein sequence ID" value="MXP25265.1"/>
    <property type="molecule type" value="Genomic_DNA"/>
</dbReference>
<dbReference type="AlphaFoldDB" id="A0A845A8Y1"/>
<keyword evidence="3" id="KW-1185">Reference proteome</keyword>
<feature type="domain" description="HTH marR-type" evidence="1">
    <location>
        <begin position="13"/>
        <end position="146"/>
    </location>
</feature>
<dbReference type="SUPFAM" id="SSF46785">
    <property type="entry name" value="Winged helix' DNA-binding domain"/>
    <property type="match status" value="1"/>
</dbReference>
<gene>
    <name evidence="2" type="ORF">GRI39_04295</name>
</gene>
<dbReference type="GO" id="GO:0003700">
    <property type="term" value="F:DNA-binding transcription factor activity"/>
    <property type="evidence" value="ECO:0007669"/>
    <property type="project" value="InterPro"/>
</dbReference>
<dbReference type="PANTHER" id="PTHR33164">
    <property type="entry name" value="TRANSCRIPTIONAL REGULATOR, MARR FAMILY"/>
    <property type="match status" value="1"/>
</dbReference>
<reference evidence="2 3" key="1">
    <citation type="submission" date="2019-12" db="EMBL/GenBank/DDBJ databases">
        <title>Genomic-based taxomic classification of the family Erythrobacteraceae.</title>
        <authorList>
            <person name="Xu L."/>
        </authorList>
    </citation>
    <scope>NUCLEOTIDE SEQUENCE [LARGE SCALE GENOMIC DNA]</scope>
    <source>
        <strain evidence="2 3">DSM 18604</strain>
    </source>
</reference>
<dbReference type="Gene3D" id="1.10.10.10">
    <property type="entry name" value="Winged helix-like DNA-binding domain superfamily/Winged helix DNA-binding domain"/>
    <property type="match status" value="1"/>
</dbReference>
<sequence>MLPADITPSPKSLYALTNSIQPVRRAWLQVARITIESIGLSVPVGTAVLMTHRYGPDIAQKDLALAVGVNSGALVRTLDQAEQANLLQRTDSPNDRRCKTVNLMPDGAEIALQIEQRLQAVRQDLFSDLAEADIETATRVLRELEERAIAKAGKLAK</sequence>
<organism evidence="2 3">
    <name type="scientific">Altericroceibacterium indicum</name>
    <dbReference type="NCBI Taxonomy" id="374177"/>
    <lineage>
        <taxon>Bacteria</taxon>
        <taxon>Pseudomonadati</taxon>
        <taxon>Pseudomonadota</taxon>
        <taxon>Alphaproteobacteria</taxon>
        <taxon>Sphingomonadales</taxon>
        <taxon>Erythrobacteraceae</taxon>
        <taxon>Altericroceibacterium</taxon>
    </lineage>
</organism>
<accession>A0A845A8Y1</accession>